<gene>
    <name evidence="8" type="ORF">ACFPPD_20085</name>
</gene>
<keyword evidence="9" id="KW-1185">Reference proteome</keyword>
<dbReference type="SUPFAM" id="SSF81296">
    <property type="entry name" value="E set domains"/>
    <property type="match status" value="1"/>
</dbReference>
<keyword evidence="3" id="KW-0119">Carbohydrate metabolism</keyword>
<feature type="domain" description="Cellulase Ig-like" evidence="7">
    <location>
        <begin position="9"/>
        <end position="85"/>
    </location>
</feature>
<dbReference type="Pfam" id="PF00759">
    <property type="entry name" value="Glyco_hydro_9"/>
    <property type="match status" value="1"/>
</dbReference>
<evidence type="ECO:0000256" key="2">
    <source>
        <dbReference type="ARBA" id="ARBA00022801"/>
    </source>
</evidence>
<keyword evidence="2 8" id="KW-0378">Hydrolase</keyword>
<dbReference type="InterPro" id="IPR014756">
    <property type="entry name" value="Ig_E-set"/>
</dbReference>
<dbReference type="InterPro" id="IPR013783">
    <property type="entry name" value="Ig-like_fold"/>
</dbReference>
<evidence type="ECO:0000259" key="6">
    <source>
        <dbReference type="Pfam" id="PF00759"/>
    </source>
</evidence>
<dbReference type="GO" id="GO:0016787">
    <property type="term" value="F:hydrolase activity"/>
    <property type="evidence" value="ECO:0007669"/>
    <property type="project" value="UniProtKB-KW"/>
</dbReference>
<accession>A0ABW0M1X6</accession>
<evidence type="ECO:0000256" key="3">
    <source>
        <dbReference type="ARBA" id="ARBA00023277"/>
    </source>
</evidence>
<dbReference type="InterPro" id="IPR012341">
    <property type="entry name" value="6hp_glycosidase-like_sf"/>
</dbReference>
<sequence length="587" mass="66115">MPKSIKICNNHVGYRCHSGKSAVILFEREENTIRTFQIMNLTTWQIVYEGEAKITDKSAFGMAGIIHFDSITEPGLYQIQMASSKSVPFFIRQDVYTRTAYDVFFYSHIQRCGTAVMDWHDACHLDDGIRSDTGEQVDMTGGWHDAGDLRKWMICTMLPAVAMCWLKRHWNVQWSKFAEDDVLDELRWGNAYFLKMINPENGQIWLDTAGGVNGNNSDNRWTDNQAKSGDERTVNVGPADPNIQWLFAYLQALMAQTFESIDKSYAEKCLDQGLNAYNFASLMPDNQSDTLSLALSLLATAELFKAGTEMDVEQISAKAEQLLNRQVTTLVPWEGAFYAAGTGDADLFRHSWLSGIPAMALIEAFHVLRAKLDTQRLREGIQRYFDCYIATMVETNPFRIIPYSVWERPATPDFYRTLEGGGYYRMFMPIYREGDERIKVDWWVGTTSHLLSQGVALALAAKVLGQPRYSEWAYAQLHWVLGGNPFQASMTSGIGTNQPYPHSRALGIIPGGIMNGIGGDANDRPFLDTDNGCLWQTNEYWSPHNAFYLMTLALLENPSDISGSIGVLDMEYSVQVKAILSGGKPHQ</sequence>
<evidence type="ECO:0000259" key="7">
    <source>
        <dbReference type="Pfam" id="PF02927"/>
    </source>
</evidence>
<protein>
    <submittedName>
        <fullName evidence="8">Glycoside hydrolase family 9 protein</fullName>
    </submittedName>
</protein>
<dbReference type="RefSeq" id="WP_209748110.1">
    <property type="nucleotide sequence ID" value="NZ_JBHSMH010000082.1"/>
</dbReference>
<organism evidence="8 9">
    <name type="scientific">Cohnella suwonensis</name>
    <dbReference type="NCBI Taxonomy" id="696072"/>
    <lineage>
        <taxon>Bacteria</taxon>
        <taxon>Bacillati</taxon>
        <taxon>Bacillota</taxon>
        <taxon>Bacilli</taxon>
        <taxon>Bacillales</taxon>
        <taxon>Paenibacillaceae</taxon>
        <taxon>Cohnella</taxon>
    </lineage>
</organism>
<evidence type="ECO:0000313" key="8">
    <source>
        <dbReference type="EMBL" id="MFC5470991.1"/>
    </source>
</evidence>
<dbReference type="Proteomes" id="UP001596105">
    <property type="component" value="Unassembled WGS sequence"/>
</dbReference>
<dbReference type="Pfam" id="PF02927">
    <property type="entry name" value="CelD_N"/>
    <property type="match status" value="1"/>
</dbReference>
<evidence type="ECO:0000256" key="5">
    <source>
        <dbReference type="ARBA" id="ARBA00023326"/>
    </source>
</evidence>
<proteinExistence type="inferred from homology"/>
<dbReference type="InterPro" id="IPR004197">
    <property type="entry name" value="Cellulase_Ig-like"/>
</dbReference>
<dbReference type="InterPro" id="IPR008928">
    <property type="entry name" value="6-hairpin_glycosidase_sf"/>
</dbReference>
<feature type="domain" description="Glycoside hydrolase family 9" evidence="6">
    <location>
        <begin position="96"/>
        <end position="508"/>
    </location>
</feature>
<evidence type="ECO:0000313" key="9">
    <source>
        <dbReference type="Proteomes" id="UP001596105"/>
    </source>
</evidence>
<dbReference type="PANTHER" id="PTHR22298">
    <property type="entry name" value="ENDO-1,4-BETA-GLUCANASE"/>
    <property type="match status" value="1"/>
</dbReference>
<dbReference type="CDD" id="cd02850">
    <property type="entry name" value="E_set_Cellulase_N"/>
    <property type="match status" value="1"/>
</dbReference>
<dbReference type="Gene3D" id="2.60.40.10">
    <property type="entry name" value="Immunoglobulins"/>
    <property type="match status" value="1"/>
</dbReference>
<dbReference type="InterPro" id="IPR001701">
    <property type="entry name" value="Glyco_hydro_9"/>
</dbReference>
<comment type="caution">
    <text evidence="8">The sequence shown here is derived from an EMBL/GenBank/DDBJ whole genome shotgun (WGS) entry which is preliminary data.</text>
</comment>
<reference evidence="9" key="1">
    <citation type="journal article" date="2019" name="Int. J. Syst. Evol. Microbiol.">
        <title>The Global Catalogue of Microorganisms (GCM) 10K type strain sequencing project: providing services to taxonomists for standard genome sequencing and annotation.</title>
        <authorList>
            <consortium name="The Broad Institute Genomics Platform"/>
            <consortium name="The Broad Institute Genome Sequencing Center for Infectious Disease"/>
            <person name="Wu L."/>
            <person name="Ma J."/>
        </authorList>
    </citation>
    <scope>NUCLEOTIDE SEQUENCE [LARGE SCALE GENOMIC DNA]</scope>
    <source>
        <strain evidence="9">CCUG 57113</strain>
    </source>
</reference>
<dbReference type="SUPFAM" id="SSF48208">
    <property type="entry name" value="Six-hairpin glycosidases"/>
    <property type="match status" value="1"/>
</dbReference>
<comment type="similarity">
    <text evidence="1">Belongs to the glycosyl hydrolase 9 (cellulase E) family.</text>
</comment>
<dbReference type="EMBL" id="JBHSMH010000082">
    <property type="protein sequence ID" value="MFC5470991.1"/>
    <property type="molecule type" value="Genomic_DNA"/>
</dbReference>
<dbReference type="Gene3D" id="1.50.10.10">
    <property type="match status" value="1"/>
</dbReference>
<keyword evidence="4" id="KW-0326">Glycosidase</keyword>
<name>A0ABW0M1X6_9BACL</name>
<evidence type="ECO:0000256" key="1">
    <source>
        <dbReference type="ARBA" id="ARBA00007072"/>
    </source>
</evidence>
<evidence type="ECO:0000256" key="4">
    <source>
        <dbReference type="ARBA" id="ARBA00023295"/>
    </source>
</evidence>
<keyword evidence="5" id="KW-0624">Polysaccharide degradation</keyword>